<sequence length="174" mass="18885">MKNLFIVLLITLVFVGCNKDDDNNDNNSSVEGTWKLTAFNTENAYDFNGDGTASTNVMDETACYQNETVEFTSNSSGTATNRSYADITLDLITGSTTEYEYSVNCVPEVDIETFTWAQNGNNVVITSFDGPSTATLNGSELTFVIQSGFFVDVEDGSGGTTSITEDITIVYTKQ</sequence>
<dbReference type="RefSeq" id="WP_121906299.1">
    <property type="nucleotide sequence ID" value="NZ_REFC01000011.1"/>
</dbReference>
<evidence type="ECO:0000313" key="3">
    <source>
        <dbReference type="Proteomes" id="UP000271339"/>
    </source>
</evidence>
<organism evidence="2 3">
    <name type="scientific">Ulvibacter antarcticus</name>
    <dbReference type="NCBI Taxonomy" id="442714"/>
    <lineage>
        <taxon>Bacteria</taxon>
        <taxon>Pseudomonadati</taxon>
        <taxon>Bacteroidota</taxon>
        <taxon>Flavobacteriia</taxon>
        <taxon>Flavobacteriales</taxon>
        <taxon>Flavobacteriaceae</taxon>
        <taxon>Ulvibacter</taxon>
    </lineage>
</organism>
<feature type="domain" description="Lipocalin-like" evidence="1">
    <location>
        <begin position="31"/>
        <end position="143"/>
    </location>
</feature>
<proteinExistence type="predicted"/>
<dbReference type="InterPro" id="IPR024311">
    <property type="entry name" value="Lipocalin-like"/>
</dbReference>
<dbReference type="OrthoDB" id="1426588at2"/>
<dbReference type="PROSITE" id="PS51257">
    <property type="entry name" value="PROKAR_LIPOPROTEIN"/>
    <property type="match status" value="1"/>
</dbReference>
<accession>A0A3L9Z2R2</accession>
<keyword evidence="3" id="KW-1185">Reference proteome</keyword>
<protein>
    <submittedName>
        <fullName evidence="2">Lipocalin-like protein</fullName>
    </submittedName>
</protein>
<dbReference type="AlphaFoldDB" id="A0A3L9Z2R2"/>
<gene>
    <name evidence="2" type="ORF">BXY75_0718</name>
</gene>
<comment type="caution">
    <text evidence="2">The sequence shown here is derived from an EMBL/GenBank/DDBJ whole genome shotgun (WGS) entry which is preliminary data.</text>
</comment>
<evidence type="ECO:0000259" key="1">
    <source>
        <dbReference type="Pfam" id="PF13648"/>
    </source>
</evidence>
<dbReference type="Pfam" id="PF13648">
    <property type="entry name" value="Lipocalin_4"/>
    <property type="match status" value="1"/>
</dbReference>
<reference evidence="2 3" key="1">
    <citation type="submission" date="2018-10" db="EMBL/GenBank/DDBJ databases">
        <title>Genomic Encyclopedia of Archaeal and Bacterial Type Strains, Phase II (KMG-II): from individual species to whole genera.</title>
        <authorList>
            <person name="Goeker M."/>
        </authorList>
    </citation>
    <scope>NUCLEOTIDE SEQUENCE [LARGE SCALE GENOMIC DNA]</scope>
    <source>
        <strain evidence="2 3">DSM 23424</strain>
    </source>
</reference>
<evidence type="ECO:0000313" key="2">
    <source>
        <dbReference type="EMBL" id="RMA66297.1"/>
    </source>
</evidence>
<dbReference type="Proteomes" id="UP000271339">
    <property type="component" value="Unassembled WGS sequence"/>
</dbReference>
<name>A0A3L9Z2R2_9FLAO</name>
<dbReference type="EMBL" id="REFC01000011">
    <property type="protein sequence ID" value="RMA66297.1"/>
    <property type="molecule type" value="Genomic_DNA"/>
</dbReference>